<dbReference type="Pfam" id="PF03772">
    <property type="entry name" value="Competence"/>
    <property type="match status" value="1"/>
</dbReference>
<proteinExistence type="predicted"/>
<feature type="transmembrane region" description="Helical" evidence="6">
    <location>
        <begin position="36"/>
        <end position="55"/>
    </location>
</feature>
<name>A0ABW9ZPB5_9BACT</name>
<dbReference type="InterPro" id="IPR025405">
    <property type="entry name" value="DUF4131"/>
</dbReference>
<feature type="transmembrane region" description="Helical" evidence="6">
    <location>
        <begin position="365"/>
        <end position="385"/>
    </location>
</feature>
<keyword evidence="3 6" id="KW-0812">Transmembrane</keyword>
<dbReference type="NCBIfam" id="TIGR00360">
    <property type="entry name" value="ComEC_N-term"/>
    <property type="match status" value="1"/>
</dbReference>
<feature type="transmembrane region" description="Helical" evidence="6">
    <location>
        <begin position="515"/>
        <end position="534"/>
    </location>
</feature>
<accession>A0ABW9ZPB5</accession>
<feature type="transmembrane region" description="Helical" evidence="6">
    <location>
        <begin position="260"/>
        <end position="283"/>
    </location>
</feature>
<feature type="transmembrane region" description="Helical" evidence="6">
    <location>
        <begin position="453"/>
        <end position="472"/>
    </location>
</feature>
<feature type="transmembrane region" description="Helical" evidence="6">
    <location>
        <begin position="397"/>
        <end position="416"/>
    </location>
</feature>
<evidence type="ECO:0000256" key="3">
    <source>
        <dbReference type="ARBA" id="ARBA00022692"/>
    </source>
</evidence>
<evidence type="ECO:0000313" key="10">
    <source>
        <dbReference type="Proteomes" id="UP000753802"/>
    </source>
</evidence>
<feature type="domain" description="ComEC/Rec2-related protein" evidence="7">
    <location>
        <begin position="240"/>
        <end position="509"/>
    </location>
</feature>
<keyword evidence="5 6" id="KW-0472">Membrane</keyword>
<gene>
    <name evidence="9" type="ORF">GWC95_02420</name>
</gene>
<dbReference type="Proteomes" id="UP000753802">
    <property type="component" value="Unassembled WGS sequence"/>
</dbReference>
<keyword evidence="4 6" id="KW-1133">Transmembrane helix</keyword>
<evidence type="ECO:0000259" key="7">
    <source>
        <dbReference type="Pfam" id="PF03772"/>
    </source>
</evidence>
<evidence type="ECO:0000256" key="4">
    <source>
        <dbReference type="ARBA" id="ARBA00022989"/>
    </source>
</evidence>
<comment type="subcellular location">
    <subcellularLocation>
        <location evidence="1">Cell membrane</location>
        <topology evidence="1">Multi-pass membrane protein</topology>
    </subcellularLocation>
</comment>
<dbReference type="RefSeq" id="WP_161817071.1">
    <property type="nucleotide sequence ID" value="NZ_JAACJS010000002.1"/>
</dbReference>
<feature type="transmembrane region" description="Helical" evidence="6">
    <location>
        <begin position="492"/>
        <end position="508"/>
    </location>
</feature>
<dbReference type="PANTHER" id="PTHR30619">
    <property type="entry name" value="DNA INTERNALIZATION/COMPETENCE PROTEIN COMEC/REC2"/>
    <property type="match status" value="1"/>
</dbReference>
<dbReference type="InterPro" id="IPR052159">
    <property type="entry name" value="Competence_DNA_uptake"/>
</dbReference>
<reference evidence="9 10" key="1">
    <citation type="submission" date="2020-01" db="EMBL/GenBank/DDBJ databases">
        <title>Genome analysis.</title>
        <authorList>
            <person name="Wu S."/>
            <person name="Wang G."/>
        </authorList>
    </citation>
    <scope>NUCLEOTIDE SEQUENCE [LARGE SCALE GENOMIC DNA]</scope>
    <source>
        <strain evidence="9 10">SYL130</strain>
    </source>
</reference>
<keyword evidence="2" id="KW-1003">Cell membrane</keyword>
<dbReference type="Pfam" id="PF13567">
    <property type="entry name" value="DUF4131"/>
    <property type="match status" value="1"/>
</dbReference>
<keyword evidence="10" id="KW-1185">Reference proteome</keyword>
<organism evidence="9 10">
    <name type="scientific">Sediminibacterium roseum</name>
    <dbReference type="NCBI Taxonomy" id="1978412"/>
    <lineage>
        <taxon>Bacteria</taxon>
        <taxon>Pseudomonadati</taxon>
        <taxon>Bacteroidota</taxon>
        <taxon>Chitinophagia</taxon>
        <taxon>Chitinophagales</taxon>
        <taxon>Chitinophagaceae</taxon>
        <taxon>Sediminibacterium</taxon>
    </lineage>
</organism>
<dbReference type="EMBL" id="JAACJS010000002">
    <property type="protein sequence ID" value="NCI48759.1"/>
    <property type="molecule type" value="Genomic_DNA"/>
</dbReference>
<feature type="transmembrane region" description="Helical" evidence="6">
    <location>
        <begin position="61"/>
        <end position="83"/>
    </location>
</feature>
<comment type="caution">
    <text evidence="9">The sequence shown here is derived from an EMBL/GenBank/DDBJ whole genome shotgun (WGS) entry which is preliminary data.</text>
</comment>
<protein>
    <submittedName>
        <fullName evidence="9">ComEC/Rec2 family competence protein</fullName>
    </submittedName>
</protein>
<feature type="transmembrane region" description="Helical" evidence="6">
    <location>
        <begin position="422"/>
        <end position="446"/>
    </location>
</feature>
<evidence type="ECO:0000256" key="6">
    <source>
        <dbReference type="SAM" id="Phobius"/>
    </source>
</evidence>
<dbReference type="InterPro" id="IPR004477">
    <property type="entry name" value="ComEC_N"/>
</dbReference>
<evidence type="ECO:0000313" key="9">
    <source>
        <dbReference type="EMBL" id="NCI48759.1"/>
    </source>
</evidence>
<evidence type="ECO:0000256" key="2">
    <source>
        <dbReference type="ARBA" id="ARBA00022475"/>
    </source>
</evidence>
<feature type="transmembrane region" description="Helical" evidence="6">
    <location>
        <begin position="12"/>
        <end position="31"/>
    </location>
</feature>
<evidence type="ECO:0000256" key="5">
    <source>
        <dbReference type="ARBA" id="ARBA00023136"/>
    </source>
</evidence>
<sequence length="688" mass="77948">MQKFGIPFWRSVPFIRLLIPLAAGIVAAFYLRFPLAFPLGCLLAGGCFFLFYRFVPPVKKYRFGWVNGIAINLLFFSTGCLLIHCRDLRNDKNWIGNHVANTQYLSVTLAEPPVSKPNSFKALAATESVFVGGNWLPAKGNIILYFKNDPVLGYGSRIVLTRKLQAITSSGNPGSFDYRRYCAFQDIHFQVYLQPGDYINTNTFSKNPLTGMLLNTRNNVLSVFRKLVPGKTETGVAEALLIGYRDDLDKDLVRAYSNTGVVHIIAISGLHLGMIYGLMLLILKPLRKYKWMRWGKPLLILFVLWGFSLLAGAAASILRSVVMFSFIVIGESLGRKTNVYNTLAASAFCLLVYDPYFFWDVGFQLSYTAVLSIVLFMKPVYRWFYSRNKLLNAIWELNAITIAAQVLTLPVILFYFHRFPNLFLFTNFIAVPLSGFILYGELILLLVCKIPFVNVYTGKLVSLLIGLMNTFIERADRLPFAVTENIQVNIPQTILLYFSAGYIAWWLLRRKTKGLVAGMFFFAGFILIRSLLLIRQSNQHKLIVYNIPKRRAIDVMVGKQYSFTGDAAVEDDPSLLDRALLPARILYGAKERAPATGNLVNGHDHSVLLVDRGFRPAAVAQKIPVDVIVISQNPGIHMHQLAAMFDCRRYIFDNSNSLWKIRYWKKDADSLHLRHHTISEQGAFEMDL</sequence>
<feature type="domain" description="DUF4131" evidence="8">
    <location>
        <begin position="33"/>
        <end position="196"/>
    </location>
</feature>
<dbReference type="PANTHER" id="PTHR30619:SF1">
    <property type="entry name" value="RECOMBINATION PROTEIN 2"/>
    <property type="match status" value="1"/>
</dbReference>
<evidence type="ECO:0000256" key="1">
    <source>
        <dbReference type="ARBA" id="ARBA00004651"/>
    </source>
</evidence>
<evidence type="ECO:0000259" key="8">
    <source>
        <dbReference type="Pfam" id="PF13567"/>
    </source>
</evidence>
<feature type="transmembrane region" description="Helical" evidence="6">
    <location>
        <begin position="298"/>
        <end position="318"/>
    </location>
</feature>